<feature type="compositionally biased region" description="Polar residues" evidence="1">
    <location>
        <begin position="88"/>
        <end position="106"/>
    </location>
</feature>
<evidence type="ECO:0000313" key="3">
    <source>
        <dbReference type="EMBL" id="KAL0071280.1"/>
    </source>
</evidence>
<feature type="domain" description="USP" evidence="2">
    <location>
        <begin position="164"/>
        <end position="546"/>
    </location>
</feature>
<dbReference type="Gene3D" id="6.10.140.100">
    <property type="match status" value="1"/>
</dbReference>
<proteinExistence type="predicted"/>
<dbReference type="CDD" id="cd02257">
    <property type="entry name" value="Peptidase_C19"/>
    <property type="match status" value="1"/>
</dbReference>
<dbReference type="PANTHER" id="PTHR39597">
    <property type="entry name" value="UBA DOMAIN-CONTAINING PROTEIN RUP1"/>
    <property type="match status" value="1"/>
</dbReference>
<dbReference type="Pfam" id="PF02809">
    <property type="entry name" value="UIM"/>
    <property type="match status" value="2"/>
</dbReference>
<sequence length="616" mass="68270">MPTEKENNDVELLSAMMGGDVDSTVALRVLRKFKGDMEKAADAMLAGDRGLQESTSVPKVTTTTPAQNVIDLTRDDNDEEMSRALQMSMETDPQPTLSSSEVTFGPSNREPDPNWAVVSTGAQQQISNEDESLKQAIEASLAVPEDNEENVELSDMLRVDGRPVALRADSASLAYAALVVHALFHVPQIRERMSRIQTQEGDPLSKLVEFLTNVDLANISTLVIEDSLLLSLGAVQSQVTIAPGVWSSDFVRRISSALDDVVDVEEERLTSFLTGRIRIIDGQPFPESEITLVHSIPVEVDADTSAANELVARLSSNLNSYELDSSTHDGITVPSQVLIFTLNKSGSATPSSATDTFAYPKTLYMDQFLLENLELANTKRLREREICDRLSQLEKQKVELTKHDNKDVMKNLKTSVHYFENVASVGNDPDRQASLAATAQKLRKVLHGLETAVDKINSEGEKLMDEMKSLFECPELQKHRYDLRAVLMHTGVPGRKQMYSYVQDRNGTWWKTLDYTVSEVTEADVLTDPTGLHLGAGPYMLIYSRYVPQEGLLKPTQWPRQYVDAVTSNNEHLLRTLSPDKREAKSNSQAERPAGKKRVTLAQGSQDVSMMDLTLG</sequence>
<evidence type="ECO:0000256" key="1">
    <source>
        <dbReference type="SAM" id="MobiDB-lite"/>
    </source>
</evidence>
<protein>
    <recommendedName>
        <fullName evidence="2">USP domain-containing protein</fullName>
    </recommendedName>
</protein>
<dbReference type="InterPro" id="IPR055335">
    <property type="entry name" value="Ucp6/RUP1"/>
</dbReference>
<name>A0ABR3ABD2_9AGAR</name>
<reference evidence="3 4" key="1">
    <citation type="submission" date="2024-05" db="EMBL/GenBank/DDBJ databases">
        <title>A draft genome resource for the thread blight pathogen Marasmius tenuissimus strain MS-2.</title>
        <authorList>
            <person name="Yulfo-Soto G.E."/>
            <person name="Baruah I.K."/>
            <person name="Amoako-Attah I."/>
            <person name="Bukari Y."/>
            <person name="Meinhardt L.W."/>
            <person name="Bailey B.A."/>
            <person name="Cohen S.P."/>
        </authorList>
    </citation>
    <scope>NUCLEOTIDE SEQUENCE [LARGE SCALE GENOMIC DNA]</scope>
    <source>
        <strain evidence="3 4">MS-2</strain>
    </source>
</reference>
<dbReference type="Pfam" id="PF00443">
    <property type="entry name" value="UCH"/>
    <property type="match status" value="1"/>
</dbReference>
<dbReference type="InterPro" id="IPR038765">
    <property type="entry name" value="Papain-like_cys_pep_sf"/>
</dbReference>
<dbReference type="PANTHER" id="PTHR39597:SF1">
    <property type="entry name" value="UBA DOMAIN-CONTAINING PROTEIN RUP1"/>
    <property type="match status" value="1"/>
</dbReference>
<evidence type="ECO:0000259" key="2">
    <source>
        <dbReference type="PROSITE" id="PS50235"/>
    </source>
</evidence>
<dbReference type="InterPro" id="IPR028889">
    <property type="entry name" value="USP"/>
</dbReference>
<accession>A0ABR3ABD2</accession>
<dbReference type="InterPro" id="IPR001394">
    <property type="entry name" value="Peptidase_C19_UCH"/>
</dbReference>
<keyword evidence="4" id="KW-1185">Reference proteome</keyword>
<gene>
    <name evidence="3" type="ORF">AAF712_001846</name>
</gene>
<feature type="region of interest" description="Disordered" evidence="1">
    <location>
        <begin position="88"/>
        <end position="112"/>
    </location>
</feature>
<organism evidence="3 4">
    <name type="scientific">Marasmius tenuissimus</name>
    <dbReference type="NCBI Taxonomy" id="585030"/>
    <lineage>
        <taxon>Eukaryota</taxon>
        <taxon>Fungi</taxon>
        <taxon>Dikarya</taxon>
        <taxon>Basidiomycota</taxon>
        <taxon>Agaricomycotina</taxon>
        <taxon>Agaricomycetes</taxon>
        <taxon>Agaricomycetidae</taxon>
        <taxon>Agaricales</taxon>
        <taxon>Marasmiineae</taxon>
        <taxon>Marasmiaceae</taxon>
        <taxon>Marasmius</taxon>
    </lineage>
</organism>
<evidence type="ECO:0000313" key="4">
    <source>
        <dbReference type="Proteomes" id="UP001437256"/>
    </source>
</evidence>
<feature type="region of interest" description="Disordered" evidence="1">
    <location>
        <begin position="578"/>
        <end position="605"/>
    </location>
</feature>
<dbReference type="Gene3D" id="3.90.70.10">
    <property type="entry name" value="Cysteine proteinases"/>
    <property type="match status" value="1"/>
</dbReference>
<dbReference type="EMBL" id="JBBXMP010000004">
    <property type="protein sequence ID" value="KAL0071280.1"/>
    <property type="molecule type" value="Genomic_DNA"/>
</dbReference>
<dbReference type="PROSITE" id="PS50235">
    <property type="entry name" value="USP_3"/>
    <property type="match status" value="1"/>
</dbReference>
<dbReference type="InterPro" id="IPR003903">
    <property type="entry name" value="UIM_dom"/>
</dbReference>
<dbReference type="SMART" id="SM00726">
    <property type="entry name" value="UIM"/>
    <property type="match status" value="2"/>
</dbReference>
<comment type="caution">
    <text evidence="3">The sequence shown here is derived from an EMBL/GenBank/DDBJ whole genome shotgun (WGS) entry which is preliminary data.</text>
</comment>
<dbReference type="Proteomes" id="UP001437256">
    <property type="component" value="Unassembled WGS sequence"/>
</dbReference>
<dbReference type="PROSITE" id="PS50330">
    <property type="entry name" value="UIM"/>
    <property type="match status" value="1"/>
</dbReference>
<dbReference type="SUPFAM" id="SSF54001">
    <property type="entry name" value="Cysteine proteinases"/>
    <property type="match status" value="1"/>
</dbReference>